<dbReference type="PANTHER" id="PTHR11735">
    <property type="entry name" value="TRNA N6-ADENOSINE THREONYLCARBAMOYLTRANSFERASE"/>
    <property type="match status" value="1"/>
</dbReference>
<keyword evidence="5 8" id="KW-0408">Iron</keyword>
<dbReference type="Pfam" id="PF00814">
    <property type="entry name" value="TsaD"/>
    <property type="match status" value="1"/>
</dbReference>
<comment type="catalytic activity">
    <reaction evidence="7 8">
        <text>L-threonylcarbamoyladenylate + adenosine(37) in tRNA = N(6)-L-threonylcarbamoyladenosine(37) in tRNA + AMP + H(+)</text>
        <dbReference type="Rhea" id="RHEA:37059"/>
        <dbReference type="Rhea" id="RHEA-COMP:10162"/>
        <dbReference type="Rhea" id="RHEA-COMP:10163"/>
        <dbReference type="ChEBI" id="CHEBI:15378"/>
        <dbReference type="ChEBI" id="CHEBI:73682"/>
        <dbReference type="ChEBI" id="CHEBI:74411"/>
        <dbReference type="ChEBI" id="CHEBI:74418"/>
        <dbReference type="ChEBI" id="CHEBI:456215"/>
        <dbReference type="EC" id="2.3.1.234"/>
    </reaction>
</comment>
<comment type="cofactor">
    <cofactor evidence="8">
        <name>Fe(2+)</name>
        <dbReference type="ChEBI" id="CHEBI:29033"/>
    </cofactor>
    <text evidence="8">Binds 1 Fe(2+) ion per subunit.</text>
</comment>
<dbReference type="InterPro" id="IPR022450">
    <property type="entry name" value="TsaD"/>
</dbReference>
<protein>
    <recommendedName>
        <fullName evidence="8">tRNA N6-adenosine threonylcarbamoyltransferase</fullName>
        <ecNumber evidence="8">2.3.1.234</ecNumber>
    </recommendedName>
    <alternativeName>
        <fullName evidence="8">N6-L-threonylcarbamoyladenine synthase</fullName>
        <shortName evidence="8">t(6)A synthase</shortName>
    </alternativeName>
    <alternativeName>
        <fullName evidence="8">t(6)A37 threonylcarbamoyladenosine biosynthesis protein TsaD</fullName>
    </alternativeName>
    <alternativeName>
        <fullName evidence="8">tRNA threonylcarbamoyladenosine biosynthesis protein TsaD</fullName>
    </alternativeName>
</protein>
<reference evidence="10" key="2">
    <citation type="submission" date="2021-03" db="EMBL/GenBank/DDBJ databases">
        <title>Genome sequence of Bifidobacterium asteroides strain wkB204 isolated from a honey bee gut.</title>
        <authorList>
            <person name="Motta E.V.S."/>
            <person name="Kwong W.K."/>
            <person name="Moran N.A."/>
        </authorList>
    </citation>
    <scope>NUCLEOTIDE SEQUENCE</scope>
    <source>
        <strain evidence="10">WkB204</strain>
    </source>
</reference>
<dbReference type="InterPro" id="IPR000905">
    <property type="entry name" value="Gcp-like_dom"/>
</dbReference>
<dbReference type="SUPFAM" id="SSF53067">
    <property type="entry name" value="Actin-like ATPase domain"/>
    <property type="match status" value="1"/>
</dbReference>
<keyword evidence="1 8" id="KW-0963">Cytoplasm</keyword>
<dbReference type="Proteomes" id="UP000664299">
    <property type="component" value="Unassembled WGS sequence"/>
</dbReference>
<feature type="binding site" evidence="8">
    <location>
        <position position="113"/>
    </location>
    <ligand>
        <name>Fe cation</name>
        <dbReference type="ChEBI" id="CHEBI:24875"/>
    </ligand>
</feature>
<reference evidence="11 12" key="1">
    <citation type="submission" date="2019-07" db="EMBL/GenBank/DDBJ databases">
        <title>Bifidobacterium asteroides genomes.</title>
        <authorList>
            <person name="Zheng H."/>
        </authorList>
    </citation>
    <scope>NUCLEOTIDE SEQUENCE [LARGE SCALE GENOMIC DNA]</scope>
    <source>
        <strain evidence="11 12">W8111</strain>
    </source>
</reference>
<dbReference type="GO" id="GO:0005737">
    <property type="term" value="C:cytoplasm"/>
    <property type="evidence" value="ECO:0007669"/>
    <property type="project" value="UniProtKB-SubCell"/>
</dbReference>
<dbReference type="InterPro" id="IPR017861">
    <property type="entry name" value="KAE1/TsaD"/>
</dbReference>
<feature type="binding site" evidence="8">
    <location>
        <position position="187"/>
    </location>
    <ligand>
        <name>substrate</name>
    </ligand>
</feature>
<gene>
    <name evidence="8 11" type="primary">tsaD</name>
    <name evidence="11" type="ORF">FPK29_01640</name>
    <name evidence="10" type="ORF">J1F30_07435</name>
</gene>
<feature type="binding site" evidence="8">
    <location>
        <position position="183"/>
    </location>
    <ligand>
        <name>substrate</name>
    </ligand>
</feature>
<evidence type="ECO:0000256" key="2">
    <source>
        <dbReference type="ARBA" id="ARBA00022679"/>
    </source>
</evidence>
<dbReference type="InterPro" id="IPR043129">
    <property type="entry name" value="ATPase_NBD"/>
</dbReference>
<keyword evidence="13" id="KW-1185">Reference proteome</keyword>
<dbReference type="GO" id="GO:0005506">
    <property type="term" value="F:iron ion binding"/>
    <property type="evidence" value="ECO:0007669"/>
    <property type="project" value="UniProtKB-UniRule"/>
</dbReference>
<dbReference type="PRINTS" id="PR00789">
    <property type="entry name" value="OSIALOPTASE"/>
</dbReference>
<evidence type="ECO:0000256" key="5">
    <source>
        <dbReference type="ARBA" id="ARBA00023004"/>
    </source>
</evidence>
<dbReference type="Proteomes" id="UP000317536">
    <property type="component" value="Unassembled WGS sequence"/>
</dbReference>
<evidence type="ECO:0000256" key="4">
    <source>
        <dbReference type="ARBA" id="ARBA00022723"/>
    </source>
</evidence>
<dbReference type="FunFam" id="3.30.420.40:FF:000040">
    <property type="entry name" value="tRNA N6-adenosine threonylcarbamoyltransferase"/>
    <property type="match status" value="1"/>
</dbReference>
<name>A0A0F4M1G9_9BIFI</name>
<feature type="binding site" evidence="8">
    <location>
        <position position="310"/>
    </location>
    <ligand>
        <name>Fe cation</name>
        <dbReference type="ChEBI" id="CHEBI:24875"/>
    </ligand>
</feature>
<dbReference type="HAMAP" id="MF_01445">
    <property type="entry name" value="TsaD"/>
    <property type="match status" value="1"/>
</dbReference>
<keyword evidence="3 8" id="KW-0819">tRNA processing</keyword>
<evidence type="ECO:0000256" key="6">
    <source>
        <dbReference type="ARBA" id="ARBA00023315"/>
    </source>
</evidence>
<proteinExistence type="inferred from homology"/>
<dbReference type="FunFam" id="3.30.420.40:FF:000012">
    <property type="entry name" value="tRNA N6-adenosine threonylcarbamoyltransferase"/>
    <property type="match status" value="1"/>
</dbReference>
<feature type="binding site" evidence="8">
    <location>
        <position position="170"/>
    </location>
    <ligand>
        <name>substrate</name>
    </ligand>
</feature>
<evidence type="ECO:0000313" key="12">
    <source>
        <dbReference type="Proteomes" id="UP000317536"/>
    </source>
</evidence>
<dbReference type="GO" id="GO:0002949">
    <property type="term" value="P:tRNA threonylcarbamoyladenosine modification"/>
    <property type="evidence" value="ECO:0007669"/>
    <property type="project" value="UniProtKB-UniRule"/>
</dbReference>
<evidence type="ECO:0000256" key="8">
    <source>
        <dbReference type="HAMAP-Rule" id="MF_01445"/>
    </source>
</evidence>
<feature type="binding site" evidence="8">
    <location>
        <begin position="136"/>
        <end position="140"/>
    </location>
    <ligand>
        <name>substrate</name>
    </ligand>
</feature>
<dbReference type="EC" id="2.3.1.234" evidence="8"/>
<feature type="binding site" evidence="8">
    <location>
        <position position="282"/>
    </location>
    <ligand>
        <name>substrate</name>
    </ligand>
</feature>
<evidence type="ECO:0000313" key="10">
    <source>
        <dbReference type="EMBL" id="MBO0624188.1"/>
    </source>
</evidence>
<feature type="binding site" evidence="8">
    <location>
        <position position="117"/>
    </location>
    <ligand>
        <name>Fe cation</name>
        <dbReference type="ChEBI" id="CHEBI:24875"/>
    </ligand>
</feature>
<dbReference type="GO" id="GO:0061711">
    <property type="term" value="F:tRNA N(6)-L-threonylcarbamoyladenine synthase activity"/>
    <property type="evidence" value="ECO:0007669"/>
    <property type="project" value="UniProtKB-EC"/>
</dbReference>
<accession>A0A0F4M1G9</accession>
<evidence type="ECO:0000313" key="11">
    <source>
        <dbReference type="EMBL" id="TSJ86415.1"/>
    </source>
</evidence>
<organism evidence="11 12">
    <name type="scientific">Bifidobacterium asteroides</name>
    <dbReference type="NCBI Taxonomy" id="1684"/>
    <lineage>
        <taxon>Bacteria</taxon>
        <taxon>Bacillati</taxon>
        <taxon>Actinomycetota</taxon>
        <taxon>Actinomycetes</taxon>
        <taxon>Bifidobacteriales</taxon>
        <taxon>Bifidobacteriaceae</taxon>
        <taxon>Bifidobacterium</taxon>
    </lineage>
</organism>
<evidence type="ECO:0000256" key="7">
    <source>
        <dbReference type="ARBA" id="ARBA00048117"/>
    </source>
</evidence>
<dbReference type="NCBIfam" id="TIGR03723">
    <property type="entry name" value="T6A_TsaD_YgjD"/>
    <property type="match status" value="1"/>
</dbReference>
<evidence type="ECO:0000256" key="1">
    <source>
        <dbReference type="ARBA" id="ARBA00022490"/>
    </source>
</evidence>
<dbReference type="EMBL" id="JAFMNU010000021">
    <property type="protein sequence ID" value="MBO0624188.1"/>
    <property type="molecule type" value="Genomic_DNA"/>
</dbReference>
<evidence type="ECO:0000256" key="3">
    <source>
        <dbReference type="ARBA" id="ARBA00022694"/>
    </source>
</evidence>
<dbReference type="OrthoDB" id="9806197at2"/>
<comment type="subcellular location">
    <subcellularLocation>
        <location evidence="8">Cytoplasm</location>
    </subcellularLocation>
</comment>
<feature type="domain" description="Gcp-like" evidence="9">
    <location>
        <begin position="26"/>
        <end position="316"/>
    </location>
</feature>
<comment type="function">
    <text evidence="8">Required for the formation of a threonylcarbamoyl group on adenosine at position 37 (t(6)A37) in tRNAs that read codons beginning with adenine. Is involved in the transfer of the threonylcarbamoyl moiety of threonylcarbamoyl-AMP (TC-AMP) to the N6 group of A37, together with TsaE and TsaB. TsaD likely plays a direct catalytic role in this reaction.</text>
</comment>
<keyword evidence="6 8" id="KW-0012">Acyltransferase</keyword>
<evidence type="ECO:0000313" key="13">
    <source>
        <dbReference type="Proteomes" id="UP000664299"/>
    </source>
</evidence>
<keyword evidence="2 8" id="KW-0808">Transferase</keyword>
<comment type="caution">
    <text evidence="11">The sequence shown here is derived from an EMBL/GenBank/DDBJ whole genome shotgun (WGS) entry which is preliminary data.</text>
</comment>
<dbReference type="EMBL" id="VMHJ01000001">
    <property type="protein sequence ID" value="TSJ86415.1"/>
    <property type="molecule type" value="Genomic_DNA"/>
</dbReference>
<comment type="similarity">
    <text evidence="8">Belongs to the KAE1 / TsaD family.</text>
</comment>
<keyword evidence="4 8" id="KW-0479">Metal-binding</keyword>
<dbReference type="PANTHER" id="PTHR11735:SF6">
    <property type="entry name" value="TRNA N6-ADENOSINE THREONYLCARBAMOYLTRANSFERASE, MITOCHONDRIAL"/>
    <property type="match status" value="1"/>
</dbReference>
<evidence type="ECO:0000259" key="9">
    <source>
        <dbReference type="Pfam" id="PF00814"/>
    </source>
</evidence>
<dbReference type="Gene3D" id="3.30.420.40">
    <property type="match status" value="2"/>
</dbReference>
<dbReference type="NCBIfam" id="TIGR00329">
    <property type="entry name" value="gcp_kae1"/>
    <property type="match status" value="1"/>
</dbReference>
<sequence>MSEPLVLGIESTCDETAAALVQGNRLLSNVVASSMNEHARYGGVIPEIASRAHAESFVPVVSKALNDADMNLSQVDAIAVSAGPGLAGCLAVGVSGAKALAWAAKKPLYGINHVIGHIAVTQLQFGPFPQNALALIVSGGHTSLLHVDDLARSVQVVGTTLDDAAGECFDKIARLLGFPYPGGPHIDRHARLGDPHAIAVPQGLTKGRAGAEHPYDFSFSGVKTAVARWVERRQQAGLDIPVDDVCASLADSVATVLSRKAMAACHRFDTDTLIVGGGFSANSQLRGRLQKFGDEEGVKVRIPKINLCTDNGAMVAMLGVNLVQACLPPSAPDFSIDSAMPMDKILM</sequence>
<dbReference type="AlphaFoldDB" id="A0A0F4M1G9"/>